<dbReference type="InterPro" id="IPR036249">
    <property type="entry name" value="Thioredoxin-like_sf"/>
</dbReference>
<dbReference type="GO" id="GO:0016491">
    <property type="term" value="F:oxidoreductase activity"/>
    <property type="evidence" value="ECO:0007669"/>
    <property type="project" value="InterPro"/>
</dbReference>
<organism evidence="2">
    <name type="scientific">uncultured marine group II/III euryarchaeote AD1000_22_E05</name>
    <dbReference type="NCBI Taxonomy" id="1457737"/>
    <lineage>
        <taxon>Archaea</taxon>
        <taxon>Methanobacteriati</taxon>
        <taxon>Methanobacteriota</taxon>
        <taxon>environmental samples</taxon>
    </lineage>
</organism>
<name>A0A075FLY8_9EURY</name>
<accession>A0A075FLY8</accession>
<dbReference type="Pfam" id="PF00578">
    <property type="entry name" value="AhpC-TSA"/>
    <property type="match status" value="1"/>
</dbReference>
<dbReference type="GO" id="GO:0016209">
    <property type="term" value="F:antioxidant activity"/>
    <property type="evidence" value="ECO:0007669"/>
    <property type="project" value="InterPro"/>
</dbReference>
<dbReference type="SUPFAM" id="SSF52833">
    <property type="entry name" value="Thioredoxin-like"/>
    <property type="match status" value="1"/>
</dbReference>
<dbReference type="CDD" id="cd02970">
    <property type="entry name" value="PRX_like2"/>
    <property type="match status" value="1"/>
</dbReference>
<dbReference type="InterPro" id="IPR000866">
    <property type="entry name" value="AhpC/TSA"/>
</dbReference>
<evidence type="ECO:0000259" key="1">
    <source>
        <dbReference type="Pfam" id="PF00578"/>
    </source>
</evidence>
<proteinExistence type="predicted"/>
<evidence type="ECO:0000313" key="2">
    <source>
        <dbReference type="EMBL" id="AIE92409.1"/>
    </source>
</evidence>
<sequence>MESTDGLTEAAEKEWLEIWVAGPGDKRSKLLGPGTSAPDLELLDHTGASRRLSSYWSDGPVLLMFWRHFGCGCGLDRSSRLNDEYTDYMAAGINPVIIGQGEPERAAAYRQKYGITCPILCDPEFEAYSAYGLANFGVEQVLYDAPEETWCHSKEIGLGFQEARRAINRPLVDNPWMSTAEFLLDHSGTVRVSYAYQYCENFPDPRIFLTAAKII</sequence>
<reference evidence="2" key="1">
    <citation type="journal article" date="2014" name="Genome Biol. Evol.">
        <title>Pangenome evidence for extensive interdomain horizontal transfer affecting lineage core and shell genes in uncultured planktonic thaumarchaeota and euryarchaeota.</title>
        <authorList>
            <person name="Deschamps P."/>
            <person name="Zivanovic Y."/>
            <person name="Moreira D."/>
            <person name="Rodriguez-Valera F."/>
            <person name="Lopez-Garcia P."/>
        </authorList>
    </citation>
    <scope>NUCLEOTIDE SEQUENCE</scope>
</reference>
<feature type="domain" description="Alkyl hydroperoxide reductase subunit C/ Thiol specific antioxidant" evidence="1">
    <location>
        <begin position="34"/>
        <end position="135"/>
    </location>
</feature>
<dbReference type="Gene3D" id="3.40.30.10">
    <property type="entry name" value="Glutaredoxin"/>
    <property type="match status" value="1"/>
</dbReference>
<dbReference type="EMBL" id="KF900364">
    <property type="protein sequence ID" value="AIE92409.1"/>
    <property type="molecule type" value="Genomic_DNA"/>
</dbReference>
<protein>
    <submittedName>
        <fullName evidence="2">Peroxiredoxin</fullName>
    </submittedName>
</protein>
<dbReference type="AlphaFoldDB" id="A0A075FLY8"/>